<dbReference type="AlphaFoldDB" id="A0A1G6HNT9"/>
<keyword evidence="3" id="KW-0472">Membrane</keyword>
<reference evidence="5" key="1">
    <citation type="submission" date="2016-09" db="EMBL/GenBank/DDBJ databases">
        <authorList>
            <person name="Varghese N."/>
            <person name="Submissions S."/>
        </authorList>
    </citation>
    <scope>NUCLEOTIDE SEQUENCE [LARGE SCALE GENOMIC DNA]</scope>
    <source>
        <strain evidence="5">S5</strain>
    </source>
</reference>
<name>A0A1G6HNT9_9BACI</name>
<sequence length="339" mass="39413">MKSLKNLKEMNFRNNKWQEKFNLREIILIGSLLLIALLYIYLELLIFPLSAEINDKQSESTMLTEELDQMRMTANQLPQLEENYDGLKNELEEQEESFYPSNKQEFFINTLEDIAFNETNLSVPSINFSETSIAEEYSEGLYRTEITFDYVSDYDSIKDLISLLEKKEEKVKITSLIMTEESVDQQYSGTIALEFYSVPREFDYEWPVEILEPDDERVINQNIFHRDRELWAHINSEEQLEDNTSQPTSSSQDFTGTEDNNTTNAGKISPSSNQTSSDHSESVVHVAEEGETFEDLSLLYYGKPDYGIFLRELNAYDENEILDEGSEIDIPSVIYLRDK</sequence>
<dbReference type="OrthoDB" id="2924677at2"/>
<keyword evidence="1" id="KW-0175">Coiled coil</keyword>
<evidence type="ECO:0000256" key="1">
    <source>
        <dbReference type="SAM" id="Coils"/>
    </source>
</evidence>
<dbReference type="EMBL" id="FMYI01000003">
    <property type="protein sequence ID" value="SDB95854.1"/>
    <property type="molecule type" value="Genomic_DNA"/>
</dbReference>
<keyword evidence="5" id="KW-1185">Reference proteome</keyword>
<dbReference type="RefSeq" id="WP_090794158.1">
    <property type="nucleotide sequence ID" value="NZ_FMYI01000003.1"/>
</dbReference>
<evidence type="ECO:0000313" key="4">
    <source>
        <dbReference type="EMBL" id="SDB95854.1"/>
    </source>
</evidence>
<keyword evidence="3" id="KW-1133">Transmembrane helix</keyword>
<accession>A0A1G6HNT9</accession>
<evidence type="ECO:0000256" key="2">
    <source>
        <dbReference type="SAM" id="MobiDB-lite"/>
    </source>
</evidence>
<keyword evidence="3" id="KW-0812">Transmembrane</keyword>
<organism evidence="4 5">
    <name type="scientific">Pelagirhabdus alkalitolerans</name>
    <dbReference type="NCBI Taxonomy" id="1612202"/>
    <lineage>
        <taxon>Bacteria</taxon>
        <taxon>Bacillati</taxon>
        <taxon>Bacillota</taxon>
        <taxon>Bacilli</taxon>
        <taxon>Bacillales</taxon>
        <taxon>Bacillaceae</taxon>
        <taxon>Pelagirhabdus</taxon>
    </lineage>
</organism>
<feature type="region of interest" description="Disordered" evidence="2">
    <location>
        <begin position="238"/>
        <end position="285"/>
    </location>
</feature>
<feature type="compositionally biased region" description="Polar residues" evidence="2">
    <location>
        <begin position="242"/>
        <end position="277"/>
    </location>
</feature>
<proteinExistence type="predicted"/>
<protein>
    <recommendedName>
        <fullName evidence="6">Type IV pilus assembly protein PilO</fullName>
    </recommendedName>
</protein>
<evidence type="ECO:0008006" key="6">
    <source>
        <dbReference type="Google" id="ProtNLM"/>
    </source>
</evidence>
<feature type="coiled-coil region" evidence="1">
    <location>
        <begin position="70"/>
        <end position="97"/>
    </location>
</feature>
<dbReference type="STRING" id="1612202.SAMN05421734_103143"/>
<dbReference type="Proteomes" id="UP000242949">
    <property type="component" value="Unassembled WGS sequence"/>
</dbReference>
<evidence type="ECO:0000256" key="3">
    <source>
        <dbReference type="SAM" id="Phobius"/>
    </source>
</evidence>
<gene>
    <name evidence="4" type="ORF">SAMN05421734_103143</name>
</gene>
<evidence type="ECO:0000313" key="5">
    <source>
        <dbReference type="Proteomes" id="UP000242949"/>
    </source>
</evidence>
<feature type="transmembrane region" description="Helical" evidence="3">
    <location>
        <begin position="21"/>
        <end position="42"/>
    </location>
</feature>